<accession>A0A2K3QBF1</accession>
<evidence type="ECO:0000313" key="2">
    <source>
        <dbReference type="Proteomes" id="UP000236621"/>
    </source>
</evidence>
<name>A0A2K3QBF1_9HYPO</name>
<dbReference type="Proteomes" id="UP000236621">
    <property type="component" value="Unassembled WGS sequence"/>
</dbReference>
<keyword evidence="2" id="KW-1185">Reference proteome</keyword>
<organism evidence="1 2">
    <name type="scientific">Tolypocladium capitatum</name>
    <dbReference type="NCBI Taxonomy" id="45235"/>
    <lineage>
        <taxon>Eukaryota</taxon>
        <taxon>Fungi</taxon>
        <taxon>Dikarya</taxon>
        <taxon>Ascomycota</taxon>
        <taxon>Pezizomycotina</taxon>
        <taxon>Sordariomycetes</taxon>
        <taxon>Hypocreomycetidae</taxon>
        <taxon>Hypocreales</taxon>
        <taxon>Ophiocordycipitaceae</taxon>
        <taxon>Tolypocladium</taxon>
    </lineage>
</organism>
<proteinExistence type="predicted"/>
<dbReference type="EMBL" id="NRSZ01000833">
    <property type="protein sequence ID" value="PNY24878.1"/>
    <property type="molecule type" value="Genomic_DNA"/>
</dbReference>
<dbReference type="AlphaFoldDB" id="A0A2K3QBF1"/>
<reference evidence="1 2" key="1">
    <citation type="submission" date="2017-08" db="EMBL/GenBank/DDBJ databases">
        <title>Harnessing the power of phylogenomics to disentangle the directionality and signatures of interkingdom host jumping in the parasitic fungal genus Tolypocladium.</title>
        <authorList>
            <person name="Quandt C.A."/>
            <person name="Patterson W."/>
            <person name="Spatafora J.W."/>
        </authorList>
    </citation>
    <scope>NUCLEOTIDE SEQUENCE [LARGE SCALE GENOMIC DNA]</scope>
    <source>
        <strain evidence="1 2">CBS 113982</strain>
    </source>
</reference>
<protein>
    <submittedName>
        <fullName evidence="1">Uncharacterized protein</fullName>
    </submittedName>
</protein>
<comment type="caution">
    <text evidence="1">The sequence shown here is derived from an EMBL/GenBank/DDBJ whole genome shotgun (WGS) entry which is preliminary data.</text>
</comment>
<sequence length="158" mass="17599">MYFSPHLVNGLGRANVVLTAVFCDVEVGFVDASTLKPRVIFCENLSHFMRLCGVFLKVGFEQYEVRAQLLGHKGGHAGPAAKLSGDIIASRQDTAPDRKWLVFELRSFQLLYSGIKGIAVDVDDVLREVPRYFELSDQAVCVSKVDREILPIQLPLSF</sequence>
<evidence type="ECO:0000313" key="1">
    <source>
        <dbReference type="EMBL" id="PNY24878.1"/>
    </source>
</evidence>
<gene>
    <name evidence="1" type="ORF">TCAP_05154</name>
</gene>